<keyword evidence="2" id="KW-0614">Plasmid</keyword>
<gene>
    <name evidence="2" type="ORF">Bealeia1_01975</name>
</gene>
<keyword evidence="3" id="KW-1185">Reference proteome</keyword>
<reference evidence="2 3" key="1">
    <citation type="journal article" date="2024" name="Environ. Microbiol.">
        <title>Novel evolutionary insights on the interactions of the Holosporales (Alphaproteobacteria) with eukaryotic hosts from comparative genomics.</title>
        <authorList>
            <person name="Giovannini M."/>
            <person name="Petroni G."/>
            <person name="Castelli M."/>
        </authorList>
    </citation>
    <scope>NUCLEOTIDE SEQUENCE [LARGE SCALE GENOMIC DNA]</scope>
    <source>
        <strain evidence="2 3">US_Bl 15I1</strain>
    </source>
</reference>
<dbReference type="Proteomes" id="UP001330434">
    <property type="component" value="Plasmid pBealeia1"/>
</dbReference>
<evidence type="ECO:0000313" key="2">
    <source>
        <dbReference type="EMBL" id="WVX67756.1"/>
    </source>
</evidence>
<dbReference type="EMBL" id="CP133271">
    <property type="protein sequence ID" value="WVX67756.1"/>
    <property type="molecule type" value="Genomic_DNA"/>
</dbReference>
<dbReference type="RefSeq" id="WP_338453799.1">
    <property type="nucleotide sequence ID" value="NZ_CP133271.1"/>
</dbReference>
<proteinExistence type="predicted"/>
<feature type="region of interest" description="Disordered" evidence="1">
    <location>
        <begin position="204"/>
        <end position="228"/>
    </location>
</feature>
<feature type="compositionally biased region" description="Gly residues" evidence="1">
    <location>
        <begin position="211"/>
        <end position="225"/>
    </location>
</feature>
<geneLocation type="plasmid" evidence="2 3">
    <name>pBealeia1</name>
</geneLocation>
<sequence>MNKQSSYRYFITRVVLFSFLFQQGFTTALWAGKYDEISQTRQVVTHKLHHVRPQDPSQSNTSGDLVLDLEKRTLSVVLNDVRERWIAPELRPQLPWEISREGMTHYLAAYHWTATELECGNFKLTSLLPLLGGGNERGSTGGGGGSGGGNGFSGGRDNFYGGGGGTSNWSTGGGGSSGSHKDGWNCDKNGKNCHLTITVHPGGTETSFSKGGAGGSGSGSTGGGHTTQHTAAKCDVCQKIVSKASLSAQKVQLSASLQQQEASLTKEQNTPAYVMTATDQQIMKNGLAFMNANPHNIQMNPVLQLQAKNPNR</sequence>
<feature type="region of interest" description="Disordered" evidence="1">
    <location>
        <begin position="138"/>
        <end position="180"/>
    </location>
</feature>
<evidence type="ECO:0000313" key="3">
    <source>
        <dbReference type="Proteomes" id="UP001330434"/>
    </source>
</evidence>
<evidence type="ECO:0000256" key="1">
    <source>
        <dbReference type="SAM" id="MobiDB-lite"/>
    </source>
</evidence>
<organism evidence="2 3">
    <name type="scientific">Candidatus Bealeia paramacronuclearis</name>
    <dbReference type="NCBI Taxonomy" id="1921001"/>
    <lineage>
        <taxon>Bacteria</taxon>
        <taxon>Pseudomonadati</taxon>
        <taxon>Pseudomonadota</taxon>
        <taxon>Alphaproteobacteria</taxon>
        <taxon>Holosporales</taxon>
        <taxon>Holosporaceae</taxon>
        <taxon>Candidatus Bealeia</taxon>
    </lineage>
</organism>
<protein>
    <submittedName>
        <fullName evidence="2">Uncharacterized protein</fullName>
    </submittedName>
</protein>
<accession>A0ABZ2C8S1</accession>
<name>A0ABZ2C8S1_9PROT</name>
<feature type="compositionally biased region" description="Gly residues" evidence="1">
    <location>
        <begin position="138"/>
        <end position="177"/>
    </location>
</feature>